<keyword evidence="4" id="KW-0106">Calcium</keyword>
<dbReference type="PROSITE" id="PS00523">
    <property type="entry name" value="SULFATASE_1"/>
    <property type="match status" value="1"/>
</dbReference>
<proteinExistence type="inferred from homology"/>
<evidence type="ECO:0000259" key="6">
    <source>
        <dbReference type="Pfam" id="PF00884"/>
    </source>
</evidence>
<dbReference type="PANTHER" id="PTHR42693:SF53">
    <property type="entry name" value="ENDO-4-O-SULFATASE"/>
    <property type="match status" value="1"/>
</dbReference>
<reference evidence="8" key="1">
    <citation type="submission" date="2016-12" db="EMBL/GenBank/DDBJ databases">
        <authorList>
            <person name="Varghese N."/>
            <person name="Submissions S."/>
        </authorList>
    </citation>
    <scope>NUCLEOTIDE SEQUENCE [LARGE SCALE GENOMIC DNA]</scope>
    <source>
        <strain evidence="8">DSM 25035</strain>
    </source>
</reference>
<dbReference type="InterPro" id="IPR024607">
    <property type="entry name" value="Sulfatase_CS"/>
</dbReference>
<dbReference type="STRING" id="1073327.SAMN04488108_2620"/>
<evidence type="ECO:0000256" key="2">
    <source>
        <dbReference type="ARBA" id="ARBA00022723"/>
    </source>
</evidence>
<organism evidence="7 8">
    <name type="scientific">Algoriphagus zhangzhouensis</name>
    <dbReference type="NCBI Taxonomy" id="1073327"/>
    <lineage>
        <taxon>Bacteria</taxon>
        <taxon>Pseudomonadati</taxon>
        <taxon>Bacteroidota</taxon>
        <taxon>Cytophagia</taxon>
        <taxon>Cytophagales</taxon>
        <taxon>Cyclobacteriaceae</taxon>
        <taxon>Algoriphagus</taxon>
    </lineage>
</organism>
<evidence type="ECO:0000256" key="5">
    <source>
        <dbReference type="SAM" id="SignalP"/>
    </source>
</evidence>
<dbReference type="GO" id="GO:0046872">
    <property type="term" value="F:metal ion binding"/>
    <property type="evidence" value="ECO:0007669"/>
    <property type="project" value="UniProtKB-KW"/>
</dbReference>
<dbReference type="Pfam" id="PF00884">
    <property type="entry name" value="Sulfatase"/>
    <property type="match status" value="1"/>
</dbReference>
<dbReference type="InterPro" id="IPR050738">
    <property type="entry name" value="Sulfatase"/>
</dbReference>
<dbReference type="InterPro" id="IPR017850">
    <property type="entry name" value="Alkaline_phosphatase_core_sf"/>
</dbReference>
<dbReference type="InterPro" id="IPR000917">
    <property type="entry name" value="Sulfatase_N"/>
</dbReference>
<dbReference type="Gene3D" id="3.30.1120.10">
    <property type="match status" value="1"/>
</dbReference>
<sequence>MIRHSFLLILFCLFSFNSFSQENRPNIILIMVDDLGWGDVGFNGNQEVHTPNLDMLASKGITFNRFYSASAVCSPTRASVLTGRNPIRIDIPQANSGHMKIQENTLAEILLAAGYSTGHFGKWHLGTFTKTELDANRGGRPEFSQDYSIPSMHGYQEYFATESKIPTYDPMIQPKEFEEGESLRFGWKAIETSRESTSYGTAYWEKEGEKATANLEGENTRVILDRALDFITKSVNKDKPFFTTIWPHTPHLPVVADENHRNLYSDLDFEKQLYYGAITAMDEEIGRLWDQLEEMGIQENTMIWFCSDNGPELNTPGSAGEFRGKKRSLYEGGVRVPAFMVWEKEIEGGRTTEFPAVTSDYFSTVLDILSLEIPDRALDGKSLKNAISTNISERNQPIGFLISKQQSWVDDRYKLITQDLGETFELYDFDSDPSESNNIIDQHPEIAAKMKKELADWILSVGKSRAGGDY</sequence>
<evidence type="ECO:0000313" key="8">
    <source>
        <dbReference type="Proteomes" id="UP000184609"/>
    </source>
</evidence>
<dbReference type="GO" id="GO:0004065">
    <property type="term" value="F:arylsulfatase activity"/>
    <property type="evidence" value="ECO:0007669"/>
    <property type="project" value="TreeGrafter"/>
</dbReference>
<evidence type="ECO:0000256" key="4">
    <source>
        <dbReference type="ARBA" id="ARBA00022837"/>
    </source>
</evidence>
<accession>A0A1M7ZE88</accession>
<dbReference type="Proteomes" id="UP000184609">
    <property type="component" value="Unassembled WGS sequence"/>
</dbReference>
<keyword evidence="8" id="KW-1185">Reference proteome</keyword>
<dbReference type="RefSeq" id="WP_073572239.1">
    <property type="nucleotide sequence ID" value="NZ_FRXN01000003.1"/>
</dbReference>
<gene>
    <name evidence="7" type="ORF">SAMN04488108_2620</name>
</gene>
<comment type="similarity">
    <text evidence="1">Belongs to the sulfatase family.</text>
</comment>
<dbReference type="PANTHER" id="PTHR42693">
    <property type="entry name" value="ARYLSULFATASE FAMILY MEMBER"/>
    <property type="match status" value="1"/>
</dbReference>
<evidence type="ECO:0000313" key="7">
    <source>
        <dbReference type="EMBL" id="SHO63241.1"/>
    </source>
</evidence>
<keyword evidence="5" id="KW-0732">Signal</keyword>
<dbReference type="SUPFAM" id="SSF53649">
    <property type="entry name" value="Alkaline phosphatase-like"/>
    <property type="match status" value="1"/>
</dbReference>
<evidence type="ECO:0000256" key="1">
    <source>
        <dbReference type="ARBA" id="ARBA00008779"/>
    </source>
</evidence>
<protein>
    <submittedName>
        <fullName evidence="7">Arylsulfatase A</fullName>
    </submittedName>
</protein>
<dbReference type="Gene3D" id="3.40.720.10">
    <property type="entry name" value="Alkaline Phosphatase, subunit A"/>
    <property type="match status" value="1"/>
</dbReference>
<feature type="chain" id="PRO_5013246702" evidence="5">
    <location>
        <begin position="21"/>
        <end position="470"/>
    </location>
</feature>
<dbReference type="EMBL" id="FRXN01000003">
    <property type="protein sequence ID" value="SHO63241.1"/>
    <property type="molecule type" value="Genomic_DNA"/>
</dbReference>
<name>A0A1M7ZE88_9BACT</name>
<keyword evidence="2" id="KW-0479">Metal-binding</keyword>
<feature type="signal peptide" evidence="5">
    <location>
        <begin position="1"/>
        <end position="20"/>
    </location>
</feature>
<feature type="domain" description="Sulfatase N-terminal" evidence="6">
    <location>
        <begin position="25"/>
        <end position="369"/>
    </location>
</feature>
<keyword evidence="3" id="KW-0378">Hydrolase</keyword>
<dbReference type="AlphaFoldDB" id="A0A1M7ZE88"/>
<dbReference type="OrthoDB" id="816642at2"/>
<evidence type="ECO:0000256" key="3">
    <source>
        <dbReference type="ARBA" id="ARBA00022801"/>
    </source>
</evidence>